<evidence type="ECO:0000259" key="10">
    <source>
        <dbReference type="Pfam" id="PF11356"/>
    </source>
</evidence>
<dbReference type="SUPFAM" id="SSF50156">
    <property type="entry name" value="PDZ domain-like"/>
    <property type="match status" value="1"/>
</dbReference>
<keyword evidence="12" id="KW-1185">Reference proteome</keyword>
<evidence type="ECO:0000256" key="8">
    <source>
        <dbReference type="ARBA" id="ARBA00023136"/>
    </source>
</evidence>
<dbReference type="Proteomes" id="UP000504724">
    <property type="component" value="Chromosome"/>
</dbReference>
<sequence length="279" mass="31083">MSFSVLQKNIQTFLVQGATLALFLMSVWGIGNLIAIWLEPPVKVLVPSLQKLSDNSSVELMPQKPSFLFGQPEANASKSKAELLNQDEIKQTRLNVKLTGVIYTPQSSVAVIESGRETFVLKEGEVLRQGVAVEQIQPDFVVLNNRGGLERLMLEESDLPGKAVETNGNASLNQGQSADLQKIRDEVRKSPLALNRYVRFRMLKGNGQVNAIQVWPRRERQLFESLGFKNGDKILQVDGVAVSTLAEDPQQMQKLLQKSRFDLQIERSGQQQSLSVVLQ</sequence>
<feature type="domain" description="Type II secretion system protein GspC N-terminal" evidence="10">
    <location>
        <begin position="23"/>
        <end position="154"/>
    </location>
</feature>
<reference evidence="11 12" key="1">
    <citation type="submission" date="2020-05" db="EMBL/GenBank/DDBJ databases">
        <title>Thiomicrorhabdus sediminis sp.nov. and Thiomicrorhabdus xiamenensis sp.nov., novel sulfur-oxidizing bacteria isolated from coastal sediment.</title>
        <authorList>
            <person name="Liu X."/>
        </authorList>
    </citation>
    <scope>NUCLEOTIDE SEQUENCE [LARGE SCALE GENOMIC DNA]</scope>
    <source>
        <strain evidence="11 12">G2</strain>
    </source>
</reference>
<keyword evidence="5 9" id="KW-0812">Transmembrane</keyword>
<gene>
    <name evidence="11" type="ORF">HQN79_10170</name>
</gene>
<keyword evidence="3" id="KW-1003">Cell membrane</keyword>
<dbReference type="RefSeq" id="WP_173286184.1">
    <property type="nucleotide sequence ID" value="NZ_CP054020.1"/>
</dbReference>
<evidence type="ECO:0000256" key="1">
    <source>
        <dbReference type="ARBA" id="ARBA00004533"/>
    </source>
</evidence>
<organism evidence="11 12">
    <name type="scientific">Thiomicrorhabdus xiamenensis</name>
    <dbReference type="NCBI Taxonomy" id="2739063"/>
    <lineage>
        <taxon>Bacteria</taxon>
        <taxon>Pseudomonadati</taxon>
        <taxon>Pseudomonadota</taxon>
        <taxon>Gammaproteobacteria</taxon>
        <taxon>Thiotrichales</taxon>
        <taxon>Piscirickettsiaceae</taxon>
        <taxon>Thiomicrorhabdus</taxon>
    </lineage>
</organism>
<dbReference type="GO" id="GO:0015031">
    <property type="term" value="P:protein transport"/>
    <property type="evidence" value="ECO:0007669"/>
    <property type="project" value="UniProtKB-KW"/>
</dbReference>
<name>A0A7D4NPV4_9GAMM</name>
<dbReference type="AlphaFoldDB" id="A0A7D4NPV4"/>
<keyword evidence="2" id="KW-0813">Transport</keyword>
<proteinExistence type="predicted"/>
<keyword evidence="8 9" id="KW-0472">Membrane</keyword>
<evidence type="ECO:0000313" key="12">
    <source>
        <dbReference type="Proteomes" id="UP000504724"/>
    </source>
</evidence>
<keyword evidence="7 9" id="KW-1133">Transmembrane helix</keyword>
<keyword evidence="6" id="KW-0653">Protein transport</keyword>
<evidence type="ECO:0000256" key="5">
    <source>
        <dbReference type="ARBA" id="ARBA00022692"/>
    </source>
</evidence>
<evidence type="ECO:0000256" key="2">
    <source>
        <dbReference type="ARBA" id="ARBA00022448"/>
    </source>
</evidence>
<dbReference type="Pfam" id="PF11356">
    <property type="entry name" value="T2SSC"/>
    <property type="match status" value="1"/>
</dbReference>
<evidence type="ECO:0000256" key="6">
    <source>
        <dbReference type="ARBA" id="ARBA00022927"/>
    </source>
</evidence>
<evidence type="ECO:0000256" key="3">
    <source>
        <dbReference type="ARBA" id="ARBA00022475"/>
    </source>
</evidence>
<evidence type="ECO:0000256" key="9">
    <source>
        <dbReference type="SAM" id="Phobius"/>
    </source>
</evidence>
<keyword evidence="4" id="KW-0997">Cell inner membrane</keyword>
<protein>
    <recommendedName>
        <fullName evidence="10">Type II secretion system protein GspC N-terminal domain-containing protein</fullName>
    </recommendedName>
</protein>
<evidence type="ECO:0000256" key="7">
    <source>
        <dbReference type="ARBA" id="ARBA00022989"/>
    </source>
</evidence>
<dbReference type="InterPro" id="IPR024961">
    <property type="entry name" value="T2SS_GspC_N"/>
</dbReference>
<dbReference type="InterPro" id="IPR036034">
    <property type="entry name" value="PDZ_sf"/>
</dbReference>
<comment type="subcellular location">
    <subcellularLocation>
        <location evidence="1">Cell inner membrane</location>
    </subcellularLocation>
</comment>
<accession>A0A7D4NPV4</accession>
<dbReference type="Gene3D" id="2.30.30.830">
    <property type="match status" value="1"/>
</dbReference>
<feature type="transmembrane region" description="Helical" evidence="9">
    <location>
        <begin position="12"/>
        <end position="38"/>
    </location>
</feature>
<evidence type="ECO:0000256" key="4">
    <source>
        <dbReference type="ARBA" id="ARBA00022519"/>
    </source>
</evidence>
<dbReference type="GO" id="GO:0005886">
    <property type="term" value="C:plasma membrane"/>
    <property type="evidence" value="ECO:0007669"/>
    <property type="project" value="UniProtKB-SubCell"/>
</dbReference>
<dbReference type="KEGG" id="txa:HQN79_10170"/>
<dbReference type="Gene3D" id="2.30.42.10">
    <property type="match status" value="1"/>
</dbReference>
<evidence type="ECO:0000313" key="11">
    <source>
        <dbReference type="EMBL" id="QKI89913.1"/>
    </source>
</evidence>
<dbReference type="EMBL" id="CP054020">
    <property type="protein sequence ID" value="QKI89913.1"/>
    <property type="molecule type" value="Genomic_DNA"/>
</dbReference>